<dbReference type="PANTHER" id="PTHR45646:SF11">
    <property type="entry name" value="SERINE_THREONINE-PROTEIN KINASE DOA"/>
    <property type="match status" value="1"/>
</dbReference>
<keyword evidence="3" id="KW-0547">Nucleotide-binding</keyword>
<dbReference type="Gene3D" id="1.10.510.10">
    <property type="entry name" value="Transferase(Phosphotransferase) domain 1"/>
    <property type="match status" value="1"/>
</dbReference>
<dbReference type="EMBL" id="CAJNOL010003096">
    <property type="protein sequence ID" value="CAF1546241.1"/>
    <property type="molecule type" value="Genomic_DNA"/>
</dbReference>
<keyword evidence="7" id="KW-1185">Reference proteome</keyword>
<organism evidence="6 7">
    <name type="scientific">Rotaria sordida</name>
    <dbReference type="NCBI Taxonomy" id="392033"/>
    <lineage>
        <taxon>Eukaryota</taxon>
        <taxon>Metazoa</taxon>
        <taxon>Spiralia</taxon>
        <taxon>Gnathifera</taxon>
        <taxon>Rotifera</taxon>
        <taxon>Eurotatoria</taxon>
        <taxon>Bdelloidea</taxon>
        <taxon>Philodinida</taxon>
        <taxon>Philodinidae</taxon>
        <taxon>Rotaria</taxon>
    </lineage>
</organism>
<dbReference type="GO" id="GO:0004674">
    <property type="term" value="F:protein serine/threonine kinase activity"/>
    <property type="evidence" value="ECO:0007669"/>
    <property type="project" value="UniProtKB-KW"/>
</dbReference>
<dbReference type="AlphaFoldDB" id="A0A815WCZ3"/>
<gene>
    <name evidence="6" type="ORF">JXQ802_LOCUS43298</name>
</gene>
<keyword evidence="4" id="KW-0418">Kinase</keyword>
<evidence type="ECO:0000313" key="7">
    <source>
        <dbReference type="Proteomes" id="UP000663870"/>
    </source>
</evidence>
<keyword evidence="2" id="KW-0808">Transferase</keyword>
<dbReference type="InterPro" id="IPR051175">
    <property type="entry name" value="CLK_kinases"/>
</dbReference>
<dbReference type="GO" id="GO:0005524">
    <property type="term" value="F:ATP binding"/>
    <property type="evidence" value="ECO:0007669"/>
    <property type="project" value="UniProtKB-KW"/>
</dbReference>
<protein>
    <submittedName>
        <fullName evidence="6">Uncharacterized protein</fullName>
    </submittedName>
</protein>
<dbReference type="GO" id="GO:0005634">
    <property type="term" value="C:nucleus"/>
    <property type="evidence" value="ECO:0007669"/>
    <property type="project" value="TreeGrafter"/>
</dbReference>
<evidence type="ECO:0000256" key="5">
    <source>
        <dbReference type="ARBA" id="ARBA00022840"/>
    </source>
</evidence>
<comment type="caution">
    <text evidence="6">The sequence shown here is derived from an EMBL/GenBank/DDBJ whole genome shotgun (WGS) entry which is preliminary data.</text>
</comment>
<reference evidence="6" key="1">
    <citation type="submission" date="2021-02" db="EMBL/GenBank/DDBJ databases">
        <authorList>
            <person name="Nowell W R."/>
        </authorList>
    </citation>
    <scope>NUCLEOTIDE SEQUENCE</scope>
</reference>
<proteinExistence type="predicted"/>
<accession>A0A815WCZ3</accession>
<evidence type="ECO:0000256" key="4">
    <source>
        <dbReference type="ARBA" id="ARBA00022777"/>
    </source>
</evidence>
<evidence type="ECO:0000256" key="3">
    <source>
        <dbReference type="ARBA" id="ARBA00022741"/>
    </source>
</evidence>
<dbReference type="InterPro" id="IPR011009">
    <property type="entry name" value="Kinase-like_dom_sf"/>
</dbReference>
<dbReference type="PANTHER" id="PTHR45646">
    <property type="entry name" value="SERINE/THREONINE-PROTEIN KINASE DOA-RELATED"/>
    <property type="match status" value="1"/>
</dbReference>
<evidence type="ECO:0000256" key="2">
    <source>
        <dbReference type="ARBA" id="ARBA00022679"/>
    </source>
</evidence>
<dbReference type="SUPFAM" id="SSF56112">
    <property type="entry name" value="Protein kinase-like (PK-like)"/>
    <property type="match status" value="1"/>
</dbReference>
<keyword evidence="1" id="KW-0723">Serine/threonine-protein kinase</keyword>
<keyword evidence="5" id="KW-0067">ATP-binding</keyword>
<dbReference type="GO" id="GO:0043484">
    <property type="term" value="P:regulation of RNA splicing"/>
    <property type="evidence" value="ECO:0007669"/>
    <property type="project" value="TreeGrafter"/>
</dbReference>
<name>A0A815WCZ3_9BILA</name>
<sequence length="66" mass="8016">MLKYRYMMSDEQDHQQLFELVEKMLEYDSKQRITLVDVLRHPFFERLLPEQRIIDGPSIINTSSRS</sequence>
<dbReference type="Proteomes" id="UP000663870">
    <property type="component" value="Unassembled WGS sequence"/>
</dbReference>
<evidence type="ECO:0000313" key="6">
    <source>
        <dbReference type="EMBL" id="CAF1546241.1"/>
    </source>
</evidence>
<evidence type="ECO:0000256" key="1">
    <source>
        <dbReference type="ARBA" id="ARBA00022527"/>
    </source>
</evidence>